<dbReference type="InterPro" id="IPR036376">
    <property type="entry name" value="RuBisCO_lsu_C_sf"/>
</dbReference>
<accession>A0A1H2TR64</accession>
<protein>
    <submittedName>
        <fullName evidence="5">2,3-diketo-5-methylthiopentyl-1-phosphate enolase</fullName>
    </submittedName>
</protein>
<dbReference type="Pfam" id="PF00016">
    <property type="entry name" value="RuBisCO_large"/>
    <property type="match status" value="1"/>
</dbReference>
<dbReference type="NCBIfam" id="NF007095">
    <property type="entry name" value="PRK09549.1"/>
    <property type="match status" value="1"/>
</dbReference>
<dbReference type="GO" id="GO:0016984">
    <property type="term" value="F:ribulose-bisphosphate carboxylase activity"/>
    <property type="evidence" value="ECO:0007669"/>
    <property type="project" value="InterPro"/>
</dbReference>
<dbReference type="SFLD" id="SFLDG00301">
    <property type="entry name" value="RuBisCO-like_proteins"/>
    <property type="match status" value="1"/>
</dbReference>
<evidence type="ECO:0000313" key="6">
    <source>
        <dbReference type="Proteomes" id="UP000182589"/>
    </source>
</evidence>
<evidence type="ECO:0000259" key="3">
    <source>
        <dbReference type="Pfam" id="PF02788"/>
    </source>
</evidence>
<feature type="domain" description="Ribulose bisphosphate carboxylase large subunit ferrodoxin-like N-terminal" evidence="3">
    <location>
        <begin position="11"/>
        <end position="120"/>
    </location>
</feature>
<dbReference type="Proteomes" id="UP000182589">
    <property type="component" value="Unassembled WGS sequence"/>
</dbReference>
<evidence type="ECO:0000259" key="2">
    <source>
        <dbReference type="Pfam" id="PF00016"/>
    </source>
</evidence>
<evidence type="ECO:0000256" key="1">
    <source>
        <dbReference type="RuleBase" id="RU003834"/>
    </source>
</evidence>
<dbReference type="RefSeq" id="WP_244885127.1">
    <property type="nucleotide sequence ID" value="NZ_BSRA01000008.1"/>
</dbReference>
<dbReference type="GO" id="GO:0000287">
    <property type="term" value="F:magnesium ion binding"/>
    <property type="evidence" value="ECO:0007669"/>
    <property type="project" value="InterPro"/>
</dbReference>
<dbReference type="PANTHER" id="PTHR42704:SF17">
    <property type="entry name" value="RIBULOSE BISPHOSPHATE CARBOXYLASE LARGE CHAIN"/>
    <property type="match status" value="1"/>
</dbReference>
<evidence type="ECO:0000313" key="5">
    <source>
        <dbReference type="EMBL" id="SDW46361.1"/>
    </source>
</evidence>
<comment type="similarity">
    <text evidence="1">Belongs to the RuBisCO large chain family.</text>
</comment>
<name>A0A1H2TR64_9BACL</name>
<evidence type="ECO:0000313" key="4">
    <source>
        <dbReference type="EMBL" id="GLV13965.1"/>
    </source>
</evidence>
<dbReference type="EMBL" id="FNOJ01000006">
    <property type="protein sequence ID" value="SDW46361.1"/>
    <property type="molecule type" value="Genomic_DNA"/>
</dbReference>
<dbReference type="Gene3D" id="3.30.70.150">
    <property type="entry name" value="RuBisCO large subunit, N-terminal domain"/>
    <property type="match status" value="1"/>
</dbReference>
<dbReference type="PANTHER" id="PTHR42704">
    <property type="entry name" value="RIBULOSE BISPHOSPHATE CARBOXYLASE"/>
    <property type="match status" value="1"/>
</dbReference>
<dbReference type="Gene3D" id="3.20.20.110">
    <property type="entry name" value="Ribulose bisphosphate carboxylase, large subunit, C-terminal domain"/>
    <property type="match status" value="1"/>
</dbReference>
<reference evidence="4" key="3">
    <citation type="submission" date="2023-02" db="EMBL/GenBank/DDBJ databases">
        <title>Proposal of a novel subspecies: Alicyclobacillus hesperidum subspecies aegle.</title>
        <authorList>
            <person name="Goto K."/>
            <person name="Fujii T."/>
            <person name="Yasui K."/>
            <person name="Mochida K."/>
            <person name="Kato-Tanaka Y."/>
            <person name="Morohoshi S."/>
            <person name="An S.Y."/>
            <person name="Kasai H."/>
            <person name="Yokota A."/>
        </authorList>
    </citation>
    <scope>NUCLEOTIDE SEQUENCE</scope>
    <source>
        <strain evidence="4">DSM 12766</strain>
    </source>
</reference>
<feature type="domain" description="Ribulose bisphosphate carboxylase large subunit C-terminal" evidence="2">
    <location>
        <begin position="133"/>
        <end position="411"/>
    </location>
</feature>
<dbReference type="InterPro" id="IPR017443">
    <property type="entry name" value="RuBisCO_lsu_fd_N"/>
</dbReference>
<dbReference type="InterPro" id="IPR036422">
    <property type="entry name" value="RuBisCO_lsu_N_sf"/>
</dbReference>
<keyword evidence="6" id="KW-1185">Reference proteome</keyword>
<dbReference type="SUPFAM" id="SSF54966">
    <property type="entry name" value="RuBisCO, large subunit, small (N-terminal) domain"/>
    <property type="match status" value="1"/>
</dbReference>
<dbReference type="InterPro" id="IPR033966">
    <property type="entry name" value="RuBisCO"/>
</dbReference>
<dbReference type="GO" id="GO:0015977">
    <property type="term" value="P:carbon fixation"/>
    <property type="evidence" value="ECO:0007669"/>
    <property type="project" value="InterPro"/>
</dbReference>
<dbReference type="InterPro" id="IPR000685">
    <property type="entry name" value="RuBisCO_lsu_C"/>
</dbReference>
<dbReference type="EMBL" id="BSRA01000008">
    <property type="protein sequence ID" value="GLV13965.1"/>
    <property type="molecule type" value="Genomic_DNA"/>
</dbReference>
<reference evidence="5" key="2">
    <citation type="submission" date="2016-10" db="EMBL/GenBank/DDBJ databases">
        <authorList>
            <person name="de Groot N.N."/>
        </authorList>
    </citation>
    <scope>NUCLEOTIDE SEQUENCE [LARGE SCALE GENOMIC DNA]</scope>
    <source>
        <strain evidence="5">DSM 12489</strain>
    </source>
</reference>
<organism evidence="5 6">
    <name type="scientific">Alicyclobacillus hesperidum</name>
    <dbReference type="NCBI Taxonomy" id="89784"/>
    <lineage>
        <taxon>Bacteria</taxon>
        <taxon>Bacillati</taxon>
        <taxon>Bacillota</taxon>
        <taxon>Bacilli</taxon>
        <taxon>Bacillales</taxon>
        <taxon>Alicyclobacillaceae</taxon>
        <taxon>Alicyclobacillus</taxon>
    </lineage>
</organism>
<reference evidence="6" key="1">
    <citation type="submission" date="2016-10" db="EMBL/GenBank/DDBJ databases">
        <authorList>
            <person name="Varghese N."/>
        </authorList>
    </citation>
    <scope>NUCLEOTIDE SEQUENCE [LARGE SCALE GENOMIC DNA]</scope>
    <source>
        <strain evidence="6">DSM 12489</strain>
    </source>
</reference>
<dbReference type="SUPFAM" id="SSF51649">
    <property type="entry name" value="RuBisCo, C-terminal domain"/>
    <property type="match status" value="1"/>
</dbReference>
<dbReference type="STRING" id="89784.SAMN04489725_10686"/>
<dbReference type="Proteomes" id="UP001157137">
    <property type="component" value="Unassembled WGS sequence"/>
</dbReference>
<dbReference type="SFLD" id="SFLDS00014">
    <property type="entry name" value="RuBisCO"/>
    <property type="match status" value="1"/>
</dbReference>
<gene>
    <name evidence="4" type="primary">mtnW</name>
    <name evidence="4" type="ORF">Heshes_16490</name>
    <name evidence="5" type="ORF">SAMN04489725_10686</name>
</gene>
<proteinExistence type="inferred from homology"/>
<sequence>MNDVIGTDMYRDSRYIVATYRLRDRENRLAARAEGIAIGLTIGTWTDLPSLRKEQVAAHCGQVQGIRVIDATEAGDVIAEIDIAYPVANLDATFASLLTTVFGKLSMDGEIRLERLSLPEAWERVYPGPKFGVNGVRERYGVFGRPFVMSIFKACAGLTLEELVDQFGEQASGGVDLVKDDEIFFSEAHATAAERVVAYREKARQIAVQTGRETAYAVNLTGPVHLLREKAKRLADLGAGALLFNVVAYGFDVLADLARDPDISVPILAHPAVSGALYGSPNYGIAADIVLGQLMRLAGADMGIFPSMYGSVTLGGEATDRLLAHLRKDSVHRKVLPAPSAGIYPGLVPQLYRDFGIDLILNAGGGIHGHPGGARMGGQAFFDAIAAVQEGVPLQDAAVDKPALAAAIAKWGVRA</sequence>
<dbReference type="AlphaFoldDB" id="A0A1H2TR64"/>
<dbReference type="Pfam" id="PF02788">
    <property type="entry name" value="RuBisCO_large_N"/>
    <property type="match status" value="1"/>
</dbReference>